<dbReference type="OrthoDB" id="45365at2759"/>
<dbReference type="RefSeq" id="XP_056847385.1">
    <property type="nucleotide sequence ID" value="XM_056991405.1"/>
</dbReference>
<dbReference type="SUPFAM" id="SSF81383">
    <property type="entry name" value="F-box domain"/>
    <property type="match status" value="1"/>
</dbReference>
<dbReference type="SMART" id="SM00612">
    <property type="entry name" value="Kelch"/>
    <property type="match status" value="2"/>
</dbReference>
<dbReference type="InterPro" id="IPR001810">
    <property type="entry name" value="F-box_dom"/>
</dbReference>
<gene>
    <name evidence="4" type="primary">LOC108815609</name>
</gene>
<dbReference type="InterPro" id="IPR006652">
    <property type="entry name" value="Kelch_1"/>
</dbReference>
<reference evidence="3" key="1">
    <citation type="journal article" date="2019" name="Database">
        <title>The radish genome database (RadishGD): an integrated information resource for radish genomics.</title>
        <authorList>
            <person name="Yu H.J."/>
            <person name="Baek S."/>
            <person name="Lee Y.J."/>
            <person name="Cho A."/>
            <person name="Mun J.H."/>
        </authorList>
    </citation>
    <scope>NUCLEOTIDE SEQUENCE [LARGE SCALE GENOMIC DNA]</scope>
    <source>
        <strain evidence="3">cv. WK10039</strain>
    </source>
</reference>
<dbReference type="PANTHER" id="PTHR24414:SF95">
    <property type="entry name" value="F-BOX DOMAIN-CONTAINING PROTEIN"/>
    <property type="match status" value="1"/>
</dbReference>
<evidence type="ECO:0000259" key="2">
    <source>
        <dbReference type="PROSITE" id="PS50181"/>
    </source>
</evidence>
<dbReference type="AlphaFoldDB" id="A0A9W3C723"/>
<organism evidence="3 4">
    <name type="scientific">Raphanus sativus</name>
    <name type="common">Radish</name>
    <name type="synonym">Raphanus raphanistrum var. sativus</name>
    <dbReference type="NCBI Taxonomy" id="3726"/>
    <lineage>
        <taxon>Eukaryota</taxon>
        <taxon>Viridiplantae</taxon>
        <taxon>Streptophyta</taxon>
        <taxon>Embryophyta</taxon>
        <taxon>Tracheophyta</taxon>
        <taxon>Spermatophyta</taxon>
        <taxon>Magnoliopsida</taxon>
        <taxon>eudicotyledons</taxon>
        <taxon>Gunneridae</taxon>
        <taxon>Pentapetalae</taxon>
        <taxon>rosids</taxon>
        <taxon>malvids</taxon>
        <taxon>Brassicales</taxon>
        <taxon>Brassicaceae</taxon>
        <taxon>Brassiceae</taxon>
        <taxon>Raphanus</taxon>
    </lineage>
</organism>
<dbReference type="GeneID" id="108815609"/>
<dbReference type="Pfam" id="PF25210">
    <property type="entry name" value="Kelch_FKB95"/>
    <property type="match status" value="1"/>
</dbReference>
<feature type="compositionally biased region" description="Polar residues" evidence="1">
    <location>
        <begin position="1"/>
        <end position="11"/>
    </location>
</feature>
<dbReference type="SUPFAM" id="SSF117281">
    <property type="entry name" value="Kelch motif"/>
    <property type="match status" value="1"/>
</dbReference>
<dbReference type="Gene3D" id="2.120.10.80">
    <property type="entry name" value="Kelch-type beta propeller"/>
    <property type="match status" value="1"/>
</dbReference>
<dbReference type="PANTHER" id="PTHR24414">
    <property type="entry name" value="F-BOX/KELCH-REPEAT PROTEIN SKIP4"/>
    <property type="match status" value="1"/>
</dbReference>
<dbReference type="Proteomes" id="UP000504610">
    <property type="component" value="Chromosome 7"/>
</dbReference>
<proteinExistence type="predicted"/>
<dbReference type="PROSITE" id="PS50181">
    <property type="entry name" value="FBOX"/>
    <property type="match status" value="1"/>
</dbReference>
<feature type="domain" description="F-box" evidence="2">
    <location>
        <begin position="29"/>
        <end position="75"/>
    </location>
</feature>
<accession>A0A9W3C723</accession>
<dbReference type="KEGG" id="rsz:108815609"/>
<sequence>MSSTTRSSTAMNGDKPPRMRKKMRKQSPETSILSLPYDLLLNCLARVSRLYYPTLSLVSKRFRSVVASPDHYETRSLLHRTESCLYLCLRYHRRNPHDPNKYWFALCRKPKGTINDQSSGHLFIPIPSPHLRPAESMSIVAVGSNIYKIGGYMPSSSRVSVLDCRFNTWHKAPRMQLKRSSPSASLLDGKIYVAGGCEDSSSVNWVEVFDPKTRTWGNVANPGTETRPRAEVESFGIKGKLYLLGDENMVYDPVEARWNTTTSKEHPTNDSCWCNSSCYLCFDLLWRSDHIDNGRDYYPYTPVEKRAQVDA</sequence>
<reference evidence="4" key="2">
    <citation type="submission" date="2025-08" db="UniProtKB">
        <authorList>
            <consortium name="RefSeq"/>
        </authorList>
    </citation>
    <scope>IDENTIFICATION</scope>
    <source>
        <tissue evidence="4">Leaf</tissue>
    </source>
</reference>
<evidence type="ECO:0000313" key="3">
    <source>
        <dbReference type="Proteomes" id="UP000504610"/>
    </source>
</evidence>
<dbReference type="InterPro" id="IPR015915">
    <property type="entry name" value="Kelch-typ_b-propeller"/>
</dbReference>
<feature type="region of interest" description="Disordered" evidence="1">
    <location>
        <begin position="1"/>
        <end position="28"/>
    </location>
</feature>
<dbReference type="InterPro" id="IPR050354">
    <property type="entry name" value="F-box/kelch-repeat_ARATH"/>
</dbReference>
<dbReference type="Pfam" id="PF00646">
    <property type="entry name" value="F-box"/>
    <property type="match status" value="1"/>
</dbReference>
<protein>
    <submittedName>
        <fullName evidence="4">F-box/kelch-repeat protein At4g39590-like</fullName>
    </submittedName>
</protein>
<dbReference type="SMART" id="SM00256">
    <property type="entry name" value="FBOX"/>
    <property type="match status" value="1"/>
</dbReference>
<evidence type="ECO:0000313" key="4">
    <source>
        <dbReference type="RefSeq" id="XP_056847385.1"/>
    </source>
</evidence>
<keyword evidence="3" id="KW-1185">Reference proteome</keyword>
<dbReference type="CDD" id="cd22152">
    <property type="entry name" value="F-box_AtAFR-like"/>
    <property type="match status" value="1"/>
</dbReference>
<dbReference type="InterPro" id="IPR036047">
    <property type="entry name" value="F-box-like_dom_sf"/>
</dbReference>
<name>A0A9W3C723_RAPSA</name>
<evidence type="ECO:0000256" key="1">
    <source>
        <dbReference type="SAM" id="MobiDB-lite"/>
    </source>
</evidence>
<dbReference type="InterPro" id="IPR057499">
    <property type="entry name" value="Kelch_FKB95"/>
</dbReference>